<keyword evidence="3" id="KW-0862">Zinc</keyword>
<dbReference type="Pfam" id="PF01753">
    <property type="entry name" value="zf-MYND"/>
    <property type="match status" value="1"/>
</dbReference>
<dbReference type="PROSITE" id="PS50865">
    <property type="entry name" value="ZF_MYND_2"/>
    <property type="match status" value="1"/>
</dbReference>
<evidence type="ECO:0000256" key="5">
    <source>
        <dbReference type="SAM" id="MobiDB-lite"/>
    </source>
</evidence>
<dbReference type="GeneID" id="36323771"/>
<accession>A0A1X6N479</accession>
<dbReference type="PANTHER" id="PTHR12197">
    <property type="entry name" value="HISTONE-LYSINE N-METHYLTRANSFERASE SMYD"/>
    <property type="match status" value="1"/>
</dbReference>
<dbReference type="Proteomes" id="UP000194127">
    <property type="component" value="Unassembled WGS sequence"/>
</dbReference>
<dbReference type="Gene3D" id="2.170.270.10">
    <property type="entry name" value="SET domain"/>
    <property type="match status" value="1"/>
</dbReference>
<dbReference type="PANTHER" id="PTHR12197:SF251">
    <property type="entry name" value="EG:BACR7C10.4 PROTEIN"/>
    <property type="match status" value="1"/>
</dbReference>
<evidence type="ECO:0000256" key="4">
    <source>
        <dbReference type="PROSITE-ProRule" id="PRU00134"/>
    </source>
</evidence>
<dbReference type="PROSITE" id="PS50280">
    <property type="entry name" value="SET"/>
    <property type="match status" value="1"/>
</dbReference>
<dbReference type="SMART" id="SM00317">
    <property type="entry name" value="SET"/>
    <property type="match status" value="1"/>
</dbReference>
<feature type="domain" description="SET" evidence="6">
    <location>
        <begin position="67"/>
        <end position="323"/>
    </location>
</feature>
<dbReference type="InterPro" id="IPR002893">
    <property type="entry name" value="Znf_MYND"/>
</dbReference>
<dbReference type="GO" id="GO:0008270">
    <property type="term" value="F:zinc ion binding"/>
    <property type="evidence" value="ECO:0007669"/>
    <property type="project" value="UniProtKB-KW"/>
</dbReference>
<feature type="domain" description="MYND-type" evidence="7">
    <location>
        <begin position="112"/>
        <end position="152"/>
    </location>
</feature>
<dbReference type="InterPro" id="IPR001214">
    <property type="entry name" value="SET_dom"/>
</dbReference>
<dbReference type="OrthoDB" id="265717at2759"/>
<organism evidence="8 9">
    <name type="scientific">Postia placenta MAD-698-R-SB12</name>
    <dbReference type="NCBI Taxonomy" id="670580"/>
    <lineage>
        <taxon>Eukaryota</taxon>
        <taxon>Fungi</taxon>
        <taxon>Dikarya</taxon>
        <taxon>Basidiomycota</taxon>
        <taxon>Agaricomycotina</taxon>
        <taxon>Agaricomycetes</taxon>
        <taxon>Polyporales</taxon>
        <taxon>Adustoporiaceae</taxon>
        <taxon>Rhodonia</taxon>
    </lineage>
</organism>
<dbReference type="Gene3D" id="6.10.140.2220">
    <property type="match status" value="1"/>
</dbReference>
<reference evidence="8 9" key="1">
    <citation type="submission" date="2017-04" db="EMBL/GenBank/DDBJ databases">
        <title>Genome Sequence of the Model Brown-Rot Fungus Postia placenta SB12.</title>
        <authorList>
            <consortium name="DOE Joint Genome Institute"/>
            <person name="Gaskell J."/>
            <person name="Kersten P."/>
            <person name="Larrondo L.F."/>
            <person name="Canessa P."/>
            <person name="Martinez D."/>
            <person name="Hibbett D."/>
            <person name="Schmoll M."/>
            <person name="Kubicek C.P."/>
            <person name="Martinez A.T."/>
            <person name="Yadav J."/>
            <person name="Master E."/>
            <person name="Magnuson J.K."/>
            <person name="James T."/>
            <person name="Yaver D."/>
            <person name="Berka R."/>
            <person name="Labutti K."/>
            <person name="Lipzen A."/>
            <person name="Aerts A."/>
            <person name="Barry K."/>
            <person name="Henrissat B."/>
            <person name="Blanchette R."/>
            <person name="Grigoriev I."/>
            <person name="Cullen D."/>
        </authorList>
    </citation>
    <scope>NUCLEOTIDE SEQUENCE [LARGE SCALE GENOMIC DNA]</scope>
    <source>
        <strain evidence="8 9">MAD-698-R-SB12</strain>
    </source>
</reference>
<keyword evidence="1" id="KW-0479">Metal-binding</keyword>
<dbReference type="InterPro" id="IPR046341">
    <property type="entry name" value="SET_dom_sf"/>
</dbReference>
<sequence length="593" mass="63991">MSFASLRSARQSKESRSFVKPSPEITEQSPTSPDTTQSSSENRSTSLQTPLAPAVVDLQGLHAALPDFLDVRQSNERGRGIYSQSTHKPGTVLLAVKPHAAVLSTPYLDSYCSFCCGPTPSAGLKRCTRCKTVWYCDHKCQSDDWPSHKNECSALQKWASMAPSQDVSIPSDVIRCLGRIIWTQCEKGPSDHWSKEINMMQSHRSTLPPSVFQSHTHIAHSLVKYLDVSSPMELEPYGIHNSADLVDVISRVTTNAFTLTSFSLTPIGIAVSPTVALANHSCEPNAVVVFPRSASNPQAQEPLMNVVAIKPIKPGDEILTAYIDVTLPREQRQKALKDTYNFTCECTLCAKTSSADPRATIWCPKSCGGTCPVPTEEDPLTRCVKCKAAVSSTDAVLDAVRIGQQALDKAASIQYIDPAKAKQLTTNMIPILTASKLTPSCHPLLAITRLHQEFLVASLSASLSQELLDDTIRTAGKYSAGLSVILPPGHPVRGVALAELGKLLAVDEPSPSVGMPANGQRFPPSGSARLKLAYETLVHARDELVVGFGGKNGGGMVGREVREAIVRFETELGVWKSGIKNVLEDANGVSTKK</sequence>
<dbReference type="GO" id="GO:0005634">
    <property type="term" value="C:nucleus"/>
    <property type="evidence" value="ECO:0007669"/>
    <property type="project" value="TreeGrafter"/>
</dbReference>
<evidence type="ECO:0008006" key="10">
    <source>
        <dbReference type="Google" id="ProtNLM"/>
    </source>
</evidence>
<dbReference type="AlphaFoldDB" id="A0A1X6N479"/>
<keyword evidence="2 4" id="KW-0863">Zinc-finger</keyword>
<dbReference type="RefSeq" id="XP_024340080.1">
    <property type="nucleotide sequence ID" value="XM_024478821.1"/>
</dbReference>
<keyword evidence="9" id="KW-1185">Reference proteome</keyword>
<proteinExistence type="predicted"/>
<evidence type="ECO:0000313" key="9">
    <source>
        <dbReference type="Proteomes" id="UP000194127"/>
    </source>
</evidence>
<feature type="region of interest" description="Disordered" evidence="5">
    <location>
        <begin position="1"/>
        <end position="48"/>
    </location>
</feature>
<dbReference type="STRING" id="670580.A0A1X6N479"/>
<gene>
    <name evidence="8" type="ORF">POSPLADRAFT_1045659</name>
</gene>
<evidence type="ECO:0000256" key="2">
    <source>
        <dbReference type="ARBA" id="ARBA00022771"/>
    </source>
</evidence>
<dbReference type="InterPro" id="IPR050869">
    <property type="entry name" value="H3K4_H4K5_MeTrfase"/>
</dbReference>
<name>A0A1X6N479_9APHY</name>
<dbReference type="Gene3D" id="1.10.220.160">
    <property type="match status" value="1"/>
</dbReference>
<dbReference type="SUPFAM" id="SSF82199">
    <property type="entry name" value="SET domain"/>
    <property type="match status" value="1"/>
</dbReference>
<feature type="compositionally biased region" description="Low complexity" evidence="5">
    <location>
        <begin position="26"/>
        <end position="41"/>
    </location>
</feature>
<evidence type="ECO:0000256" key="1">
    <source>
        <dbReference type="ARBA" id="ARBA00022723"/>
    </source>
</evidence>
<protein>
    <recommendedName>
        <fullName evidence="10">MYND-type domain-containing protein</fullName>
    </recommendedName>
</protein>
<evidence type="ECO:0000259" key="7">
    <source>
        <dbReference type="PROSITE" id="PS50865"/>
    </source>
</evidence>
<evidence type="ECO:0000259" key="6">
    <source>
        <dbReference type="PROSITE" id="PS50280"/>
    </source>
</evidence>
<dbReference type="Pfam" id="PF00856">
    <property type="entry name" value="SET"/>
    <property type="match status" value="1"/>
</dbReference>
<evidence type="ECO:0000313" key="8">
    <source>
        <dbReference type="EMBL" id="OSX63286.1"/>
    </source>
</evidence>
<dbReference type="EMBL" id="KZ110595">
    <property type="protein sequence ID" value="OSX63286.1"/>
    <property type="molecule type" value="Genomic_DNA"/>
</dbReference>
<evidence type="ECO:0000256" key="3">
    <source>
        <dbReference type="ARBA" id="ARBA00022833"/>
    </source>
</evidence>
<dbReference type="PROSITE" id="PS01360">
    <property type="entry name" value="ZF_MYND_1"/>
    <property type="match status" value="1"/>
</dbReference>